<evidence type="ECO:0000313" key="2">
    <source>
        <dbReference type="EMBL" id="RFZ35619.1"/>
    </source>
</evidence>
<gene>
    <name evidence="2" type="ORF">DAVIS_04295</name>
</gene>
<accession>A0A3E2MRC1</accession>
<name>A0A3E2MRC1_MYCMR</name>
<evidence type="ECO:0000256" key="1">
    <source>
        <dbReference type="SAM" id="MobiDB-lite"/>
    </source>
</evidence>
<dbReference type="Proteomes" id="UP000257451">
    <property type="component" value="Unassembled WGS sequence"/>
</dbReference>
<dbReference type="AlphaFoldDB" id="A0A3E2MRC1"/>
<proteinExistence type="predicted"/>
<feature type="region of interest" description="Disordered" evidence="1">
    <location>
        <begin position="71"/>
        <end position="91"/>
    </location>
</feature>
<protein>
    <submittedName>
        <fullName evidence="2">Uncharacterized protein</fullName>
    </submittedName>
</protein>
<evidence type="ECO:0000313" key="3">
    <source>
        <dbReference type="Proteomes" id="UP000257451"/>
    </source>
</evidence>
<sequence length="205" mass="22340">MPQPLRIRKPLHHQYGAALGPADPVGRARIGFAAPVRRQPTMPAELHEDGRGGIDGGTAGQRQITLTGPQRLHRHMQRHQRRRTRRIHRHRRALQPQHISHPTRSHAGGHARQAVALDLLGEHAVALDDQSGEHTGGAAAQAGRIDAGALQCLPGQLQQHPVLRVHRQRLAGGDTEKAGIEVGHAVDEAAGARVGLVRRVRIRVE</sequence>
<dbReference type="EMBL" id="PEDF01000165">
    <property type="protein sequence ID" value="RFZ35619.1"/>
    <property type="molecule type" value="Genomic_DNA"/>
</dbReference>
<comment type="caution">
    <text evidence="2">The sequence shown here is derived from an EMBL/GenBank/DDBJ whole genome shotgun (WGS) entry which is preliminary data.</text>
</comment>
<organism evidence="2 3">
    <name type="scientific">Mycobacterium marinum</name>
    <dbReference type="NCBI Taxonomy" id="1781"/>
    <lineage>
        <taxon>Bacteria</taxon>
        <taxon>Bacillati</taxon>
        <taxon>Actinomycetota</taxon>
        <taxon>Actinomycetes</taxon>
        <taxon>Mycobacteriales</taxon>
        <taxon>Mycobacteriaceae</taxon>
        <taxon>Mycobacterium</taxon>
        <taxon>Mycobacterium ulcerans group</taxon>
    </lineage>
</organism>
<reference evidence="2 3" key="1">
    <citation type="journal article" date="2018" name="Sci. Rep.">
        <title>Extensive genomic diversity among Mycobacterium marinum strains revealed by whole genome sequencing.</title>
        <authorList>
            <person name="Das S."/>
            <person name="Pettersson B.M."/>
            <person name="Behra P.R."/>
            <person name="Mallick A."/>
            <person name="Cheramie M."/>
            <person name="Ramesh M."/>
            <person name="Shirreff L."/>
            <person name="DuCote T."/>
            <person name="Dasgupta S."/>
            <person name="Ennis D.G."/>
            <person name="Kirsebom L.A."/>
        </authorList>
    </citation>
    <scope>NUCLEOTIDE SEQUENCE [LARGE SCALE GENOMIC DNA]</scope>
    <source>
        <strain evidence="2 3">Davis1</strain>
    </source>
</reference>